<dbReference type="SMART" id="SM01134">
    <property type="entry name" value="DeoRC"/>
    <property type="match status" value="1"/>
</dbReference>
<dbReference type="PROSITE" id="PS00894">
    <property type="entry name" value="HTH_DEOR_1"/>
    <property type="match status" value="1"/>
</dbReference>
<dbReference type="InterPro" id="IPR014036">
    <property type="entry name" value="DeoR-like_C"/>
</dbReference>
<protein>
    <submittedName>
        <fullName evidence="6">DeoR/GlpR transcriptional regulator</fullName>
    </submittedName>
</protein>
<evidence type="ECO:0000313" key="6">
    <source>
        <dbReference type="EMBL" id="NUY05029.1"/>
    </source>
</evidence>
<dbReference type="SMART" id="SM00420">
    <property type="entry name" value="HTH_DEOR"/>
    <property type="match status" value="1"/>
</dbReference>
<dbReference type="Pfam" id="PF08220">
    <property type="entry name" value="HTH_DeoR"/>
    <property type="match status" value="1"/>
</dbReference>
<dbReference type="AlphaFoldDB" id="A0A7Y6N403"/>
<dbReference type="InterPro" id="IPR050313">
    <property type="entry name" value="Carb_Metab_HTH_regulators"/>
</dbReference>
<dbReference type="PRINTS" id="PR00037">
    <property type="entry name" value="HTHLACR"/>
</dbReference>
<dbReference type="SUPFAM" id="SSF46785">
    <property type="entry name" value="Winged helix' DNA-binding domain"/>
    <property type="match status" value="1"/>
</dbReference>
<evidence type="ECO:0000256" key="2">
    <source>
        <dbReference type="ARBA" id="ARBA00023015"/>
    </source>
</evidence>
<proteinExistence type="predicted"/>
<comment type="caution">
    <text evidence="6">The sequence shown here is derived from an EMBL/GenBank/DDBJ whole genome shotgun (WGS) entry which is preliminary data.</text>
</comment>
<evidence type="ECO:0000259" key="5">
    <source>
        <dbReference type="PROSITE" id="PS51000"/>
    </source>
</evidence>
<dbReference type="InterPro" id="IPR036388">
    <property type="entry name" value="WH-like_DNA-bd_sf"/>
</dbReference>
<evidence type="ECO:0000256" key="3">
    <source>
        <dbReference type="ARBA" id="ARBA00023125"/>
    </source>
</evidence>
<dbReference type="EMBL" id="JAALDK010000002">
    <property type="protein sequence ID" value="NUY05029.1"/>
    <property type="molecule type" value="Genomic_DNA"/>
</dbReference>
<keyword evidence="1" id="KW-0678">Repressor</keyword>
<dbReference type="PROSITE" id="PS51000">
    <property type="entry name" value="HTH_DEOR_2"/>
    <property type="match status" value="1"/>
</dbReference>
<feature type="domain" description="HTH deoR-type" evidence="5">
    <location>
        <begin position="19"/>
        <end position="74"/>
    </location>
</feature>
<dbReference type="InterPro" id="IPR036390">
    <property type="entry name" value="WH_DNA-bd_sf"/>
</dbReference>
<dbReference type="InterPro" id="IPR018356">
    <property type="entry name" value="Tscrpt_reg_HTH_DeoR_CS"/>
</dbReference>
<dbReference type="GO" id="GO:0003677">
    <property type="term" value="F:DNA binding"/>
    <property type="evidence" value="ECO:0007669"/>
    <property type="project" value="UniProtKB-KW"/>
</dbReference>
<evidence type="ECO:0000256" key="4">
    <source>
        <dbReference type="ARBA" id="ARBA00023163"/>
    </source>
</evidence>
<dbReference type="Gene3D" id="3.40.50.1360">
    <property type="match status" value="1"/>
</dbReference>
<dbReference type="RefSeq" id="WP_176111507.1">
    <property type="nucleotide sequence ID" value="NZ_JAALDK010000002.1"/>
</dbReference>
<dbReference type="SUPFAM" id="SSF100950">
    <property type="entry name" value="NagB/RpiA/CoA transferase-like"/>
    <property type="match status" value="1"/>
</dbReference>
<reference evidence="6 7" key="1">
    <citation type="submission" date="2020-02" db="EMBL/GenBank/DDBJ databases">
        <title>Paraburkholderia simonii sp. nov. and Paraburkholderia youngii sp. nov. Brazilian and Mexican Mimosa-associated rhizobia.</title>
        <authorList>
            <person name="Mavima L."/>
            <person name="Beukes C.W."/>
            <person name="Chan W.Y."/>
            <person name="Palmer M."/>
            <person name="De Meyer S.E."/>
            <person name="James E.K."/>
            <person name="Venter S.N."/>
            <person name="Steenkamp E.T."/>
        </authorList>
    </citation>
    <scope>NUCLEOTIDE SEQUENCE [LARGE SCALE GENOMIC DNA]</scope>
    <source>
        <strain evidence="6 7">JPY169</strain>
    </source>
</reference>
<gene>
    <name evidence="6" type="ORF">G5S42_36260</name>
</gene>
<sequence>MLSCNFVQFQVISCKPMLTTQRKKAILDELARNGQVLAGELSVAFGVSEDTIRRDLRELAAEGRLQRVHGGALPASAALASFEQRQDIETLAKRRIARRAVELIAPGQTVIVDGGTTSALLVRELPADLHATIVTHSPSVATALAAHPCVEVILIGGRLYKHSIVAVGAAAMEGISRIHADLYFMGVTGVHPSAGLTTGDFEEAAIKRALAARAAETVVLASSSKLNAASRFVIGDITLAQTIVVEKKTSAELTKPIEAAGVTVVRA</sequence>
<name>A0A7Y6N403_9BURK</name>
<dbReference type="PANTHER" id="PTHR30363">
    <property type="entry name" value="HTH-TYPE TRANSCRIPTIONAL REGULATOR SRLR-RELATED"/>
    <property type="match status" value="1"/>
</dbReference>
<dbReference type="InterPro" id="IPR037171">
    <property type="entry name" value="NagB/RpiA_transferase-like"/>
</dbReference>
<dbReference type="Gene3D" id="1.10.10.10">
    <property type="entry name" value="Winged helix-like DNA-binding domain superfamily/Winged helix DNA-binding domain"/>
    <property type="match status" value="1"/>
</dbReference>
<dbReference type="GO" id="GO:0003700">
    <property type="term" value="F:DNA-binding transcription factor activity"/>
    <property type="evidence" value="ECO:0007669"/>
    <property type="project" value="InterPro"/>
</dbReference>
<keyword evidence="2" id="KW-0805">Transcription regulation</keyword>
<keyword evidence="4" id="KW-0804">Transcription</keyword>
<dbReference type="InterPro" id="IPR001034">
    <property type="entry name" value="DeoR_HTH"/>
</dbReference>
<evidence type="ECO:0000313" key="7">
    <source>
        <dbReference type="Proteomes" id="UP000594380"/>
    </source>
</evidence>
<evidence type="ECO:0000256" key="1">
    <source>
        <dbReference type="ARBA" id="ARBA00022491"/>
    </source>
</evidence>
<organism evidence="6 7">
    <name type="scientific">Paraburkholderia youngii</name>
    <dbReference type="NCBI Taxonomy" id="2782701"/>
    <lineage>
        <taxon>Bacteria</taxon>
        <taxon>Pseudomonadati</taxon>
        <taxon>Pseudomonadota</taxon>
        <taxon>Betaproteobacteria</taxon>
        <taxon>Burkholderiales</taxon>
        <taxon>Burkholderiaceae</taxon>
        <taxon>Paraburkholderia</taxon>
    </lineage>
</organism>
<dbReference type="GeneID" id="301105807"/>
<keyword evidence="3" id="KW-0238">DNA-binding</keyword>
<dbReference type="Pfam" id="PF00455">
    <property type="entry name" value="DeoRC"/>
    <property type="match status" value="1"/>
</dbReference>
<dbReference type="PANTHER" id="PTHR30363:SF4">
    <property type="entry name" value="GLYCEROL-3-PHOSPHATE REGULON REPRESSOR"/>
    <property type="match status" value="1"/>
</dbReference>
<dbReference type="Proteomes" id="UP000594380">
    <property type="component" value="Unassembled WGS sequence"/>
</dbReference>
<accession>A0A7Y6N403</accession>